<keyword evidence="15" id="KW-0830">Ubiquinone</keyword>
<dbReference type="InterPro" id="IPR054351">
    <property type="entry name" value="NADH_UbQ_OxRdtase_ferredoxin"/>
</dbReference>
<dbReference type="PROSITE" id="PS00642">
    <property type="entry name" value="COMPLEX1_75K_2"/>
    <property type="match status" value="1"/>
</dbReference>
<dbReference type="Pfam" id="PF10588">
    <property type="entry name" value="NADH-G_4Fe-4S_3"/>
    <property type="match status" value="1"/>
</dbReference>
<dbReference type="InterPro" id="IPR006963">
    <property type="entry name" value="Mopterin_OxRdtase_4Fe-4S_dom"/>
</dbReference>
<dbReference type="Gene3D" id="3.40.50.740">
    <property type="match status" value="2"/>
</dbReference>
<keyword evidence="4" id="KW-0004">4Fe-4S</keyword>
<evidence type="ECO:0000256" key="3">
    <source>
        <dbReference type="ARBA" id="ARBA00005404"/>
    </source>
</evidence>
<dbReference type="EMBL" id="UOEU01000799">
    <property type="protein sequence ID" value="VAW40496.1"/>
    <property type="molecule type" value="Genomic_DNA"/>
</dbReference>
<evidence type="ECO:0000256" key="2">
    <source>
        <dbReference type="ARBA" id="ARBA00004370"/>
    </source>
</evidence>
<dbReference type="PROSITE" id="PS00643">
    <property type="entry name" value="COMPLEX1_75K_3"/>
    <property type="match status" value="1"/>
</dbReference>
<dbReference type="InterPro" id="IPR019574">
    <property type="entry name" value="NADH_UbQ_OxRdtase_Gsu_4Fe4S-bd"/>
</dbReference>
<evidence type="ECO:0000256" key="8">
    <source>
        <dbReference type="ARBA" id="ARBA00023004"/>
    </source>
</evidence>
<feature type="domain" description="4Fe-4S Mo/W bis-MGD-type" evidence="13">
    <location>
        <begin position="242"/>
        <end position="305"/>
    </location>
</feature>
<keyword evidence="7" id="KW-1278">Translocase</keyword>
<dbReference type="InterPro" id="IPR036010">
    <property type="entry name" value="2Fe-2S_ferredoxin-like_sf"/>
</dbReference>
<evidence type="ECO:0000256" key="9">
    <source>
        <dbReference type="ARBA" id="ARBA00023014"/>
    </source>
</evidence>
<evidence type="ECO:0000256" key="12">
    <source>
        <dbReference type="ARBA" id="ARBA00034078"/>
    </source>
</evidence>
<dbReference type="EC" id="1.6.5.3" evidence="15"/>
<evidence type="ECO:0000256" key="4">
    <source>
        <dbReference type="ARBA" id="ARBA00022485"/>
    </source>
</evidence>
<evidence type="ECO:0000259" key="13">
    <source>
        <dbReference type="PROSITE" id="PS51669"/>
    </source>
</evidence>
<comment type="subcellular location">
    <subcellularLocation>
        <location evidence="2">Membrane</location>
    </subcellularLocation>
</comment>
<dbReference type="InterPro" id="IPR001041">
    <property type="entry name" value="2Fe-2S_ferredoxin-type"/>
</dbReference>
<dbReference type="GO" id="GO:0008137">
    <property type="term" value="F:NADH dehydrogenase (ubiquinone) activity"/>
    <property type="evidence" value="ECO:0007669"/>
    <property type="project" value="InterPro"/>
</dbReference>
<keyword evidence="6" id="KW-0479">Metal-binding</keyword>
<dbReference type="Pfam" id="PF22151">
    <property type="entry name" value="Fer4_NDSU1"/>
    <property type="match status" value="1"/>
</dbReference>
<dbReference type="FunFam" id="3.30.70.20:FF:000002">
    <property type="entry name" value="NADH-ubiquinone oxidoreductase 75 kDa subunit"/>
    <property type="match status" value="1"/>
</dbReference>
<keyword evidence="9" id="KW-0411">Iron-sulfur</keyword>
<dbReference type="NCBIfam" id="TIGR01973">
    <property type="entry name" value="NuoG"/>
    <property type="match status" value="1"/>
</dbReference>
<reference evidence="15" key="1">
    <citation type="submission" date="2018-06" db="EMBL/GenBank/DDBJ databases">
        <authorList>
            <person name="Zhirakovskaya E."/>
        </authorList>
    </citation>
    <scope>NUCLEOTIDE SEQUENCE</scope>
</reference>
<dbReference type="InterPro" id="IPR006656">
    <property type="entry name" value="Mopterin_OxRdtase"/>
</dbReference>
<evidence type="ECO:0000256" key="5">
    <source>
        <dbReference type="ARBA" id="ARBA00022714"/>
    </source>
</evidence>
<dbReference type="InterPro" id="IPR050123">
    <property type="entry name" value="Prok_molybdopt-oxidoreductase"/>
</dbReference>
<dbReference type="Gene3D" id="3.40.228.10">
    <property type="entry name" value="Dimethylsulfoxide Reductase, domain 2"/>
    <property type="match status" value="1"/>
</dbReference>
<evidence type="ECO:0000256" key="7">
    <source>
        <dbReference type="ARBA" id="ARBA00022967"/>
    </source>
</evidence>
<dbReference type="Pfam" id="PF00384">
    <property type="entry name" value="Molybdopterin"/>
    <property type="match status" value="1"/>
</dbReference>
<dbReference type="Gene3D" id="3.30.70.20">
    <property type="match status" value="1"/>
</dbReference>
<keyword evidence="5" id="KW-0001">2Fe-2S</keyword>
<dbReference type="PANTHER" id="PTHR43105">
    <property type="entry name" value="RESPIRATORY NITRATE REDUCTASE"/>
    <property type="match status" value="1"/>
</dbReference>
<dbReference type="PROSITE" id="PS51669">
    <property type="entry name" value="4FE4S_MOW_BIS_MGD"/>
    <property type="match status" value="1"/>
</dbReference>
<dbReference type="GO" id="GO:0016020">
    <property type="term" value="C:membrane"/>
    <property type="evidence" value="ECO:0007669"/>
    <property type="project" value="UniProtKB-SubCell"/>
</dbReference>
<comment type="cofactor">
    <cofactor evidence="12">
        <name>[2Fe-2S] cluster</name>
        <dbReference type="ChEBI" id="CHEBI:190135"/>
    </cofactor>
</comment>
<dbReference type="Pfam" id="PF13510">
    <property type="entry name" value="Fer2_4"/>
    <property type="match status" value="1"/>
</dbReference>
<dbReference type="SUPFAM" id="SSF54292">
    <property type="entry name" value="2Fe-2S ferredoxin-like"/>
    <property type="match status" value="1"/>
</dbReference>
<gene>
    <name evidence="15" type="ORF">MNBD_CHLOROFLEXI01-2152</name>
</gene>
<dbReference type="CDD" id="cd00207">
    <property type="entry name" value="fer2"/>
    <property type="match status" value="1"/>
</dbReference>
<evidence type="ECO:0000256" key="11">
    <source>
        <dbReference type="ARBA" id="ARBA00023136"/>
    </source>
</evidence>
<dbReference type="PROSITE" id="PS00641">
    <property type="entry name" value="COMPLEX1_75K_1"/>
    <property type="match status" value="1"/>
</dbReference>
<dbReference type="GO" id="GO:0042773">
    <property type="term" value="P:ATP synthesis coupled electron transport"/>
    <property type="evidence" value="ECO:0007669"/>
    <property type="project" value="InterPro"/>
</dbReference>
<dbReference type="PANTHER" id="PTHR43105:SF12">
    <property type="entry name" value="NADH-QUINONE OXIDOREDUCTASE SUBUNIT G"/>
    <property type="match status" value="1"/>
</dbReference>
<dbReference type="Pfam" id="PF22117">
    <property type="entry name" value="Fer4_Nqo3"/>
    <property type="match status" value="1"/>
</dbReference>
<dbReference type="InterPro" id="IPR010228">
    <property type="entry name" value="NADH_UbQ_OxRdtase_Gsu"/>
</dbReference>
<evidence type="ECO:0000259" key="14">
    <source>
        <dbReference type="PROSITE" id="PS51839"/>
    </source>
</evidence>
<dbReference type="GO" id="GO:0051537">
    <property type="term" value="F:2 iron, 2 sulfur cluster binding"/>
    <property type="evidence" value="ECO:0007669"/>
    <property type="project" value="UniProtKB-KW"/>
</dbReference>
<protein>
    <submittedName>
        <fullName evidence="15">NADH-ubiquinone oxidoreductase chain G</fullName>
        <ecNumber evidence="15">1.6.5.3</ecNumber>
    </submittedName>
</protein>
<dbReference type="GO" id="GO:0003954">
    <property type="term" value="F:NADH dehydrogenase activity"/>
    <property type="evidence" value="ECO:0007669"/>
    <property type="project" value="TreeGrafter"/>
</dbReference>
<accession>A0A3B0W789</accession>
<sequence length="849" mass="92865">MSADLITLSIDGVELSVPKGMLVVDAAKQIDNHIPVFCYHPKMTPVGMCRMCLVEIGLPMRDRATGEPLLNEDGTPQVSFRGLQTGCTVEVSEGMVVRTTTEPVTEAREDVIEFLLTSHPLDCPICDKGGECPLQNLTMEHGKGTSRMDFSFKLKLDKNVPLGDLIFLDRERCIQCARCVRFQDEIVDDPVINFHNRGRSLEIVTMSEPGFDSYWSGNTTDICPVGALTTADFRFGARPWELTPVPTLSPHSPSGANMTISIRREAKSGGRSVIKRIMPRQNEQVNEIWISDRDRFVHHFADAPDRLKQPMVRKNGELVAVGWQEALDVVAGKLQNYKTAVAGISGDRISNEDMFLFQKLIRDGLGSNNIDLANRRLAGGDVVAKVGISQGSNLLQLGKGDAIVVVATDLHEEVPIWWLRVKQAAQRGASLVVLNLRPTRLDECSRRVIHYRPGEAVATLRQLVNDAKVAAPDADNSPINAAADVIMQANNVVAFYGAEGLTYSETDAVAKLLANLLLIKNEEARAGQLNSGLIPVWPHNNTQGAWDMGIHPAFAPGYKAVENPGKTAAEIYAAAQMGDIQAMFVVGADPIGDGLMLNRGKLDFLVVQELFMTETAASADVVLPAQSWAEREGTFTSGERRVQRYYPAIQPVGDTRPDWQILAQIGERVGLGTPIFAASLVFRDIAKAVAQYKEMDYRALAKVEKQWPDVGGDDLYYGGNAYKNLVGLGMQWPVEAESASLDHFELTDLLNQELSGMGVVRTAALFTPGTLINQTDLLASRMAQPTLTIHKNDAATLQLGEDDTIQLDLNGKSIEVNVHVNGRAPEHLALLRGVPYQAGIAELKFSKSE</sequence>
<dbReference type="SUPFAM" id="SSF53706">
    <property type="entry name" value="Formate dehydrogenase/DMSO reductase, domains 1-3"/>
    <property type="match status" value="1"/>
</dbReference>
<dbReference type="GO" id="GO:0051539">
    <property type="term" value="F:4 iron, 4 sulfur cluster binding"/>
    <property type="evidence" value="ECO:0007669"/>
    <property type="project" value="UniProtKB-KW"/>
</dbReference>
<evidence type="ECO:0000313" key="15">
    <source>
        <dbReference type="EMBL" id="VAW40496.1"/>
    </source>
</evidence>
<dbReference type="FunFam" id="3.10.20.740:FF:000004">
    <property type="entry name" value="NADH-quinone oxidoreductase"/>
    <property type="match status" value="1"/>
</dbReference>
<keyword evidence="11" id="KW-0472">Membrane</keyword>
<dbReference type="GO" id="GO:0046872">
    <property type="term" value="F:metal ion binding"/>
    <property type="evidence" value="ECO:0007669"/>
    <property type="project" value="UniProtKB-KW"/>
</dbReference>
<dbReference type="SUPFAM" id="SSF54862">
    <property type="entry name" value="4Fe-4S ferredoxins"/>
    <property type="match status" value="1"/>
</dbReference>
<evidence type="ECO:0000256" key="10">
    <source>
        <dbReference type="ARBA" id="ARBA00023027"/>
    </source>
</evidence>
<keyword evidence="8" id="KW-0408">Iron</keyword>
<dbReference type="Gene3D" id="3.10.20.740">
    <property type="match status" value="1"/>
</dbReference>
<name>A0A3B0W789_9ZZZZ</name>
<dbReference type="PROSITE" id="PS51839">
    <property type="entry name" value="4FE4S_HC3"/>
    <property type="match status" value="1"/>
</dbReference>
<organism evidence="15">
    <name type="scientific">hydrothermal vent metagenome</name>
    <dbReference type="NCBI Taxonomy" id="652676"/>
    <lineage>
        <taxon>unclassified sequences</taxon>
        <taxon>metagenomes</taxon>
        <taxon>ecological metagenomes</taxon>
    </lineage>
</organism>
<keyword evidence="10" id="KW-0520">NAD</keyword>
<comment type="similarity">
    <text evidence="3">Belongs to the complex I 75 kDa subunit family.</text>
</comment>
<dbReference type="AlphaFoldDB" id="A0A3B0W789"/>
<evidence type="ECO:0000256" key="6">
    <source>
        <dbReference type="ARBA" id="ARBA00022723"/>
    </source>
</evidence>
<feature type="domain" description="4Fe-4S His(Cys)3-ligated-type" evidence="14">
    <location>
        <begin position="103"/>
        <end position="142"/>
    </location>
</feature>
<evidence type="ECO:0000256" key="1">
    <source>
        <dbReference type="ARBA" id="ARBA00001966"/>
    </source>
</evidence>
<comment type="cofactor">
    <cofactor evidence="1">
        <name>[4Fe-4S] cluster</name>
        <dbReference type="ChEBI" id="CHEBI:49883"/>
    </cofactor>
</comment>
<keyword evidence="15" id="KW-0560">Oxidoreductase</keyword>
<dbReference type="SMART" id="SM00929">
    <property type="entry name" value="NADH-G_4Fe-4S_3"/>
    <property type="match status" value="1"/>
</dbReference>
<proteinExistence type="inferred from homology"/>
<dbReference type="InterPro" id="IPR000283">
    <property type="entry name" value="NADH_UbQ_OxRdtase_75kDa_su_CS"/>
</dbReference>